<feature type="compositionally biased region" description="Polar residues" evidence="2">
    <location>
        <begin position="1039"/>
        <end position="1054"/>
    </location>
</feature>
<evidence type="ECO:0000313" key="5">
    <source>
        <dbReference type="Proteomes" id="UP000001593"/>
    </source>
</evidence>
<dbReference type="InterPro" id="IPR035974">
    <property type="entry name" value="Rap/Ran-GAP_sf"/>
</dbReference>
<dbReference type="FunFam" id="3.40.50.11210:FF:000001">
    <property type="entry name" value="Ral GTPase-activating protein subunit alpha-1 isoform 1"/>
    <property type="match status" value="1"/>
</dbReference>
<dbReference type="InterPro" id="IPR027107">
    <property type="entry name" value="Tuberin/Ral-act_asu"/>
</dbReference>
<evidence type="ECO:0000313" key="4">
    <source>
        <dbReference type="EMBL" id="EDO33259.1"/>
    </source>
</evidence>
<dbReference type="HOGENOM" id="CLU_010675_0_0_1"/>
<dbReference type="GO" id="GO:0005634">
    <property type="term" value="C:nucleus"/>
    <property type="evidence" value="ECO:0007669"/>
    <property type="project" value="InterPro"/>
</dbReference>
<feature type="region of interest" description="Disordered" evidence="2">
    <location>
        <begin position="395"/>
        <end position="428"/>
    </location>
</feature>
<dbReference type="Proteomes" id="UP000001593">
    <property type="component" value="Unassembled WGS sequence"/>
</dbReference>
<accession>A7SSP3</accession>
<feature type="region of interest" description="Disordered" evidence="2">
    <location>
        <begin position="967"/>
        <end position="989"/>
    </location>
</feature>
<keyword evidence="1" id="KW-0343">GTPase activation</keyword>
<feature type="region of interest" description="Disordered" evidence="2">
    <location>
        <begin position="1006"/>
        <end position="1054"/>
    </location>
</feature>
<keyword evidence="5" id="KW-1185">Reference proteome</keyword>
<dbReference type="EMBL" id="DS469781">
    <property type="protein sequence ID" value="EDO33259.1"/>
    <property type="molecule type" value="Genomic_DNA"/>
</dbReference>
<dbReference type="InParanoid" id="A7SSP3"/>
<dbReference type="Pfam" id="PF02145">
    <property type="entry name" value="Rap_GAP"/>
    <property type="match status" value="1"/>
</dbReference>
<dbReference type="Gene3D" id="3.40.50.11210">
    <property type="entry name" value="Rap/Ran-GAP"/>
    <property type="match status" value="1"/>
</dbReference>
<dbReference type="SUPFAM" id="SSF111347">
    <property type="entry name" value="Rap/Ran-GAP"/>
    <property type="match status" value="1"/>
</dbReference>
<dbReference type="PROSITE" id="PS50085">
    <property type="entry name" value="RAPGAP"/>
    <property type="match status" value="1"/>
</dbReference>
<dbReference type="GO" id="GO:0051056">
    <property type="term" value="P:regulation of small GTPase mediated signal transduction"/>
    <property type="evidence" value="ECO:0007669"/>
    <property type="project" value="InterPro"/>
</dbReference>
<dbReference type="PANTHER" id="PTHR10063">
    <property type="entry name" value="TUBERIN"/>
    <property type="match status" value="1"/>
</dbReference>
<proteinExistence type="predicted"/>
<evidence type="ECO:0000256" key="2">
    <source>
        <dbReference type="SAM" id="MobiDB-lite"/>
    </source>
</evidence>
<dbReference type="InterPro" id="IPR000331">
    <property type="entry name" value="Rap/Ran_GAP_dom"/>
</dbReference>
<protein>
    <recommendedName>
        <fullName evidence="3">Rap-GAP domain-containing protein</fullName>
    </recommendedName>
</protein>
<dbReference type="STRING" id="45351.A7SSP3"/>
<feature type="domain" description="Rap-GAP" evidence="3">
    <location>
        <begin position="712"/>
        <end position="920"/>
    </location>
</feature>
<organism evidence="4 5">
    <name type="scientific">Nematostella vectensis</name>
    <name type="common">Starlet sea anemone</name>
    <dbReference type="NCBI Taxonomy" id="45351"/>
    <lineage>
        <taxon>Eukaryota</taxon>
        <taxon>Metazoa</taxon>
        <taxon>Cnidaria</taxon>
        <taxon>Anthozoa</taxon>
        <taxon>Hexacorallia</taxon>
        <taxon>Actiniaria</taxon>
        <taxon>Edwardsiidae</taxon>
        <taxon>Nematostella</taxon>
    </lineage>
</organism>
<evidence type="ECO:0000259" key="3">
    <source>
        <dbReference type="PROSITE" id="PS50085"/>
    </source>
</evidence>
<gene>
    <name evidence="4" type="ORF">NEMVEDRAFT_v1g173914</name>
</gene>
<dbReference type="PANTHER" id="PTHR10063:SF11">
    <property type="entry name" value="RHO GTPASE-ACTIVATING PROTEIN CG5521-RELATED"/>
    <property type="match status" value="1"/>
</dbReference>
<dbReference type="eggNOG" id="KOG3686">
    <property type="taxonomic scope" value="Eukaryota"/>
</dbReference>
<sequence>MLGILGNVNQIKSPSIHAKVIECLISTWNMLAKVRMNQGISLDNKFTPAVPDLLPPLQYYATWVFEAASLLMPHKFKSGRLLAYQLICTMTVRQHDTALSQEYLTHFYRLMHIGLTGTDQDVISVIIRNCSKFFSMMLPCSTLLILDFIQAANTIFINQNLEAIDQETHPIRVSLECMPTSTGKGIKVCNRPGDTPHPSIPGMHANQYCRNTSAPNICCLCHFRCIALNSLGVFLVEELVHCKGHPRVHDCICVLLQSTTFHHKTVSTLAIDLLHMLSQYTQELCAFDSELPIKVVEVMCHTVTSLLPGGEFASVQEENSILVSVILCLLDWVMVIPSAKLMARKGEENRSTLSRVFQVLQMAAHNRTVPKRRKSLNISTIISGDGRPVRLARVQETSKTPNHVPSPAEPTETIEEKNNENDSDNDDQQGRFTLLARVAALMHIVNHLGHFPLGAGPSRLDSLISEHEDHLSTDCDEMQPTIFNSPNIQFFVLNDSVLVSAVELPKEDPKCHPLLQDMTTAKTQVRLITRDMTGRFSWDHTMMYSRSGTPEPERHAFPLPGLLLDQEREAKESPEESRRTMRGALSTFKSTTPIAPDRLDEALSYIGSSSRECVLFPDQALNEPAPAPVGHSMESSVMEHVLTQHTAEHSYIRDNTTDASLCSVEFRPPAYVDPSSPFQLGRFLISETGLLAWEKRLRVDLLKKNEKFLRELKNLDNRRCRETHKIAVLYVAAGQEDKTSIMSNSAGSQAYEDFVAALGWEVDLSTHTGFLGGLERNLSTGETAPYYATSMHEVMFHVATRMPLATDGTGTTRMRHLGNDEVHIVWSEHSREYRYGIVNTEFGDVLLIIYPLKNHMFRIHIIKKPEVPSFGPLFDGAIVNRRVLPSLVRATAINASMAKRSLLPLYERYYEERDKCIERIVQYHKQPSTFEEFASRVFSPAPNTLSRPSTPLGTAAEAMTIMRTQTLSQDDSSLRMRSKSTGTGLIMSHENDIGNEELATSLPDELDKVSNHSTDGGATLRQDKRRLSLRWRNKPSPTPEATTTDANNPASGEE</sequence>
<name>A7SSP3_NEMVE</name>
<dbReference type="AlphaFoldDB" id="A7SSP3"/>
<dbReference type="OMA" id="LIMSHEN"/>
<dbReference type="PhylomeDB" id="A7SSP3"/>
<evidence type="ECO:0000256" key="1">
    <source>
        <dbReference type="ARBA" id="ARBA00022468"/>
    </source>
</evidence>
<dbReference type="GO" id="GO:0005096">
    <property type="term" value="F:GTPase activator activity"/>
    <property type="evidence" value="ECO:0007669"/>
    <property type="project" value="UniProtKB-KW"/>
</dbReference>
<reference evidence="4 5" key="1">
    <citation type="journal article" date="2007" name="Science">
        <title>Sea anemone genome reveals ancestral eumetazoan gene repertoire and genomic organization.</title>
        <authorList>
            <person name="Putnam N.H."/>
            <person name="Srivastava M."/>
            <person name="Hellsten U."/>
            <person name="Dirks B."/>
            <person name="Chapman J."/>
            <person name="Salamov A."/>
            <person name="Terry A."/>
            <person name="Shapiro H."/>
            <person name="Lindquist E."/>
            <person name="Kapitonov V.V."/>
            <person name="Jurka J."/>
            <person name="Genikhovich G."/>
            <person name="Grigoriev I.V."/>
            <person name="Lucas S.M."/>
            <person name="Steele R.E."/>
            <person name="Finnerty J.R."/>
            <person name="Technau U."/>
            <person name="Martindale M.Q."/>
            <person name="Rokhsar D.S."/>
        </authorList>
    </citation>
    <scope>NUCLEOTIDE SEQUENCE [LARGE SCALE GENOMIC DNA]</scope>
    <source>
        <strain evidence="5">CH2 X CH6</strain>
    </source>
</reference>